<evidence type="ECO:0000259" key="2">
    <source>
        <dbReference type="Pfam" id="PF00551"/>
    </source>
</evidence>
<dbReference type="Gene3D" id="3.40.50.12230">
    <property type="match status" value="1"/>
</dbReference>
<name>A0A3E2H8B7_SCYLI</name>
<evidence type="ECO:0000313" key="3">
    <source>
        <dbReference type="EMBL" id="RFU29656.1"/>
    </source>
</evidence>
<dbReference type="GO" id="GO:0004479">
    <property type="term" value="F:methionyl-tRNA formyltransferase activity"/>
    <property type="evidence" value="ECO:0007669"/>
    <property type="project" value="UniProtKB-EC"/>
</dbReference>
<organism evidence="3 4">
    <name type="scientific">Scytalidium lignicola</name>
    <name type="common">Hyphomycete</name>
    <dbReference type="NCBI Taxonomy" id="5539"/>
    <lineage>
        <taxon>Eukaryota</taxon>
        <taxon>Fungi</taxon>
        <taxon>Dikarya</taxon>
        <taxon>Ascomycota</taxon>
        <taxon>Pezizomycotina</taxon>
        <taxon>Leotiomycetes</taxon>
        <taxon>Leotiomycetes incertae sedis</taxon>
        <taxon>Scytalidium</taxon>
    </lineage>
</organism>
<feature type="non-terminal residue" evidence="3">
    <location>
        <position position="1"/>
    </location>
</feature>
<dbReference type="PANTHER" id="PTHR11138:SF5">
    <property type="entry name" value="METHIONYL-TRNA FORMYLTRANSFERASE, MITOCHONDRIAL"/>
    <property type="match status" value="1"/>
</dbReference>
<evidence type="ECO:0000256" key="1">
    <source>
        <dbReference type="ARBA" id="ARBA00012261"/>
    </source>
</evidence>
<evidence type="ECO:0000313" key="4">
    <source>
        <dbReference type="Proteomes" id="UP000258309"/>
    </source>
</evidence>
<dbReference type="STRING" id="5539.A0A3E2H8B7"/>
<dbReference type="SUPFAM" id="SSF53328">
    <property type="entry name" value="Formyltransferase"/>
    <property type="match status" value="1"/>
</dbReference>
<accession>A0A3E2H8B7</accession>
<comment type="caution">
    <text evidence="3">The sequence shown here is derived from an EMBL/GenBank/DDBJ whole genome shotgun (WGS) entry which is preliminary data.</text>
</comment>
<protein>
    <recommendedName>
        <fullName evidence="1">methionyl-tRNA formyltransferase</fullName>
        <ecNumber evidence="1">2.1.2.9</ecNumber>
    </recommendedName>
</protein>
<dbReference type="PANTHER" id="PTHR11138">
    <property type="entry name" value="METHIONYL-TRNA FORMYLTRANSFERASE"/>
    <property type="match status" value="1"/>
</dbReference>
<sequence>MVLHLFSHNTRKPLFHAVKHFQSTRFASSKVSKPLRILYCGSDDFSSASLRALHAEQLRDPQTIASIDVMCRPGKRTGRSLKKIREVPIKGVAQELGLAIHERDTFRGWELPIPQAGPINLIIAVSFGLFVPSRILKSAEYGGLNVHPSLLPHFRGPAPLQHTLLSGEEYTGVTLQTLDEKTFDHGKILAQTPFPGLKIPNASSCTYPQLLEFISPKAAELLVQGIRDRVFDPPLLEVGWHKPVDPNEKFKHASKITPEDRQLDMSSWTSVEIERRSRVLGRLWSRAVVSSSGGGGDNDSNGMILKRFVLEDIEIIPSPEEKLNSGPLFGENINQLRILSGKEESRPLAYVEDGESIIVPTCDGKGLRIKEITVEGEVRKPAITAVRKLRASV</sequence>
<dbReference type="EC" id="2.1.2.9" evidence="1"/>
<keyword evidence="4" id="KW-1185">Reference proteome</keyword>
<proteinExistence type="predicted"/>
<feature type="domain" description="Formyl transferase N-terminal" evidence="2">
    <location>
        <begin position="49"/>
        <end position="193"/>
    </location>
</feature>
<dbReference type="InterPro" id="IPR036477">
    <property type="entry name" value="Formyl_transf_N_sf"/>
</dbReference>
<dbReference type="CDD" id="cd08646">
    <property type="entry name" value="FMT_core_Met-tRNA-FMT_N"/>
    <property type="match status" value="1"/>
</dbReference>
<dbReference type="Proteomes" id="UP000258309">
    <property type="component" value="Unassembled WGS sequence"/>
</dbReference>
<feature type="non-terminal residue" evidence="3">
    <location>
        <position position="393"/>
    </location>
</feature>
<dbReference type="OMA" id="KEWWNGV"/>
<dbReference type="GO" id="GO:0005739">
    <property type="term" value="C:mitochondrion"/>
    <property type="evidence" value="ECO:0007669"/>
    <property type="project" value="TreeGrafter"/>
</dbReference>
<reference evidence="3 4" key="1">
    <citation type="submission" date="2018-05" db="EMBL/GenBank/DDBJ databases">
        <title>Draft genome sequence of Scytalidium lignicola DSM 105466, a ubiquitous saprotrophic fungus.</title>
        <authorList>
            <person name="Buettner E."/>
            <person name="Gebauer A.M."/>
            <person name="Hofrichter M."/>
            <person name="Liers C."/>
            <person name="Kellner H."/>
        </authorList>
    </citation>
    <scope>NUCLEOTIDE SEQUENCE [LARGE SCALE GENOMIC DNA]</scope>
    <source>
        <strain evidence="3 4">DSM 105466</strain>
    </source>
</reference>
<dbReference type="InterPro" id="IPR002376">
    <property type="entry name" value="Formyl_transf_N"/>
</dbReference>
<dbReference type="InterPro" id="IPR041711">
    <property type="entry name" value="Met-tRNA-FMT_N"/>
</dbReference>
<dbReference type="AlphaFoldDB" id="A0A3E2H8B7"/>
<gene>
    <name evidence="3" type="ORF">B7463_g6683</name>
</gene>
<dbReference type="Pfam" id="PF00551">
    <property type="entry name" value="Formyl_trans_N"/>
    <property type="match status" value="1"/>
</dbReference>
<dbReference type="EMBL" id="NCSJ02000121">
    <property type="protein sequence ID" value="RFU29656.1"/>
    <property type="molecule type" value="Genomic_DNA"/>
</dbReference>
<dbReference type="OrthoDB" id="10268103at2759"/>